<evidence type="ECO:0000313" key="3">
    <source>
        <dbReference type="Proteomes" id="UP001207228"/>
    </source>
</evidence>
<dbReference type="EMBL" id="JAPFQO010000001">
    <property type="protein sequence ID" value="MCX2738464.1"/>
    <property type="molecule type" value="Genomic_DNA"/>
</dbReference>
<feature type="region of interest" description="Disordered" evidence="1">
    <location>
        <begin position="1"/>
        <end position="76"/>
    </location>
</feature>
<proteinExistence type="predicted"/>
<gene>
    <name evidence="2" type="ORF">OO017_00760</name>
</gene>
<organism evidence="2 3">
    <name type="scientific">Pontibacter anaerobius</name>
    <dbReference type="NCBI Taxonomy" id="2993940"/>
    <lineage>
        <taxon>Bacteria</taxon>
        <taxon>Pseudomonadati</taxon>
        <taxon>Bacteroidota</taxon>
        <taxon>Cytophagia</taxon>
        <taxon>Cytophagales</taxon>
        <taxon>Hymenobacteraceae</taxon>
        <taxon>Pontibacter</taxon>
    </lineage>
</organism>
<dbReference type="RefSeq" id="WP_266050534.1">
    <property type="nucleotide sequence ID" value="NZ_JAPFQO010000001.1"/>
</dbReference>
<name>A0ABT3R9K2_9BACT</name>
<keyword evidence="3" id="KW-1185">Reference proteome</keyword>
<feature type="compositionally biased region" description="Basic and acidic residues" evidence="1">
    <location>
        <begin position="66"/>
        <end position="76"/>
    </location>
</feature>
<sequence>MHLLTPQAMAQEKDEDQQQQPVRKKQDVSENFCTTKPVKGRTSSQTRATSPTAGGSGSITNIRTGKGTEESSQKKS</sequence>
<comment type="caution">
    <text evidence="2">The sequence shown here is derived from an EMBL/GenBank/DDBJ whole genome shotgun (WGS) entry which is preliminary data.</text>
</comment>
<protein>
    <submittedName>
        <fullName evidence="2">Uncharacterized protein</fullName>
    </submittedName>
</protein>
<reference evidence="2 3" key="1">
    <citation type="submission" date="2022-11" db="EMBL/GenBank/DDBJ databases">
        <title>The characterization of three novel Bacteroidetes species and genomic analysis of their roles in tidal elemental geochemical cycles.</title>
        <authorList>
            <person name="Ma K.-J."/>
        </authorList>
    </citation>
    <scope>NUCLEOTIDE SEQUENCE [LARGE SCALE GENOMIC DNA]</scope>
    <source>
        <strain evidence="2 3">M82</strain>
    </source>
</reference>
<evidence type="ECO:0000313" key="2">
    <source>
        <dbReference type="EMBL" id="MCX2738464.1"/>
    </source>
</evidence>
<evidence type="ECO:0000256" key="1">
    <source>
        <dbReference type="SAM" id="MobiDB-lite"/>
    </source>
</evidence>
<dbReference type="Proteomes" id="UP001207228">
    <property type="component" value="Unassembled WGS sequence"/>
</dbReference>
<accession>A0ABT3R9K2</accession>
<feature type="compositionally biased region" description="Polar residues" evidence="1">
    <location>
        <begin position="41"/>
        <end position="63"/>
    </location>
</feature>